<dbReference type="GO" id="GO:0009882">
    <property type="term" value="F:blue light photoreceptor activity"/>
    <property type="evidence" value="ECO:0007669"/>
    <property type="project" value="InterPro"/>
</dbReference>
<dbReference type="Gene3D" id="3.30.70.100">
    <property type="match status" value="1"/>
</dbReference>
<feature type="domain" description="BLUF" evidence="1">
    <location>
        <begin position="4"/>
        <end position="95"/>
    </location>
</feature>
<gene>
    <name evidence="2" type="ORF">HW932_08750</name>
</gene>
<evidence type="ECO:0000313" key="3">
    <source>
        <dbReference type="Proteomes" id="UP000592294"/>
    </source>
</evidence>
<dbReference type="EMBL" id="JABZEO010000005">
    <property type="protein sequence ID" value="NVZ09349.1"/>
    <property type="molecule type" value="Genomic_DNA"/>
</dbReference>
<dbReference type="AlphaFoldDB" id="A0A850R3V3"/>
<dbReference type="InterPro" id="IPR007024">
    <property type="entry name" value="BLUF_domain"/>
</dbReference>
<organism evidence="2 3">
    <name type="scientific">Allochromatium humboldtianum</name>
    <dbReference type="NCBI Taxonomy" id="504901"/>
    <lineage>
        <taxon>Bacteria</taxon>
        <taxon>Pseudomonadati</taxon>
        <taxon>Pseudomonadota</taxon>
        <taxon>Gammaproteobacteria</taxon>
        <taxon>Chromatiales</taxon>
        <taxon>Chromatiaceae</taxon>
        <taxon>Allochromatium</taxon>
    </lineage>
</organism>
<name>A0A850R3V3_9GAMM</name>
<dbReference type="SUPFAM" id="SSF54975">
    <property type="entry name" value="Acylphosphatase/BLUF domain-like"/>
    <property type="match status" value="1"/>
</dbReference>
<dbReference type="PROSITE" id="PS50925">
    <property type="entry name" value="BLUF"/>
    <property type="match status" value="1"/>
</dbReference>
<accession>A0A850R3V3</accession>
<dbReference type="GO" id="GO:0071949">
    <property type="term" value="F:FAD binding"/>
    <property type="evidence" value="ECO:0007669"/>
    <property type="project" value="InterPro"/>
</dbReference>
<sequence length="137" mass="15500">MSNLSRMLYVSRASLGVDDEALKQILEVSRRKNKELGITGILCCGGGHFIQVLEGEQEEVFRLYGRILDDRRHFDSVLIGVAPIKQRLFGSWAMGYLAHPPEIMEARRKDLLAAWAGRVEADELLTLMKRFAAQLKV</sequence>
<dbReference type="Pfam" id="PF04940">
    <property type="entry name" value="BLUF"/>
    <property type="match status" value="1"/>
</dbReference>
<protein>
    <submittedName>
        <fullName evidence="2">BLUF domain-containing protein</fullName>
    </submittedName>
</protein>
<evidence type="ECO:0000259" key="1">
    <source>
        <dbReference type="PROSITE" id="PS50925"/>
    </source>
</evidence>
<dbReference type="SMART" id="SM01034">
    <property type="entry name" value="BLUF"/>
    <property type="match status" value="1"/>
</dbReference>
<dbReference type="RefSeq" id="WP_176976114.1">
    <property type="nucleotide sequence ID" value="NZ_JABZEO010000005.1"/>
</dbReference>
<reference evidence="2 3" key="1">
    <citation type="submission" date="2020-06" db="EMBL/GenBank/DDBJ databases">
        <title>Whole-genome sequence of Allochromatium humboldtianum DSM 21881, type strain.</title>
        <authorList>
            <person name="Kyndt J.A."/>
            <person name="Meyer T.E."/>
        </authorList>
    </citation>
    <scope>NUCLEOTIDE SEQUENCE [LARGE SCALE GENOMIC DNA]</scope>
    <source>
        <strain evidence="2 3">DSM 21881</strain>
    </source>
</reference>
<comment type="caution">
    <text evidence="2">The sequence shown here is derived from an EMBL/GenBank/DDBJ whole genome shotgun (WGS) entry which is preliminary data.</text>
</comment>
<proteinExistence type="predicted"/>
<evidence type="ECO:0000313" key="2">
    <source>
        <dbReference type="EMBL" id="NVZ09349.1"/>
    </source>
</evidence>
<keyword evidence="3" id="KW-1185">Reference proteome</keyword>
<dbReference type="InterPro" id="IPR036046">
    <property type="entry name" value="Acylphosphatase-like_dom_sf"/>
</dbReference>
<dbReference type="Proteomes" id="UP000592294">
    <property type="component" value="Unassembled WGS sequence"/>
</dbReference>